<organism evidence="1 2">
    <name type="scientific">Neisseria wadsworthii 9715</name>
    <dbReference type="NCBI Taxonomy" id="1030841"/>
    <lineage>
        <taxon>Bacteria</taxon>
        <taxon>Pseudomonadati</taxon>
        <taxon>Pseudomonadota</taxon>
        <taxon>Betaproteobacteria</taxon>
        <taxon>Neisseriales</taxon>
        <taxon>Neisseriaceae</taxon>
        <taxon>Neisseria</taxon>
    </lineage>
</organism>
<dbReference type="Proteomes" id="UP000005336">
    <property type="component" value="Unassembled WGS sequence"/>
</dbReference>
<evidence type="ECO:0000313" key="1">
    <source>
        <dbReference type="EMBL" id="EGZ51270.1"/>
    </source>
</evidence>
<dbReference type="EMBL" id="AGAZ01000002">
    <property type="protein sequence ID" value="EGZ51270.1"/>
    <property type="molecule type" value="Genomic_DNA"/>
</dbReference>
<dbReference type="AlphaFoldDB" id="G4CLR2"/>
<keyword evidence="1" id="KW-0808">Transferase</keyword>
<proteinExistence type="predicted"/>
<protein>
    <submittedName>
        <fullName evidence="1">Glycosyltransferase</fullName>
        <ecNumber evidence="1">2.-.-.-</ecNumber>
    </submittedName>
</protein>
<accession>G4CLR2</accession>
<gene>
    <name evidence="1" type="primary">cps</name>
    <name evidence="1" type="ORF">HMPREF9370_0021</name>
</gene>
<reference evidence="1 2" key="1">
    <citation type="submission" date="2011-06" db="EMBL/GenBank/DDBJ databases">
        <authorList>
            <person name="Muzny D."/>
            <person name="Qin X."/>
            <person name="Deng J."/>
            <person name="Jiang H."/>
            <person name="Liu Y."/>
            <person name="Qu J."/>
            <person name="Song X.-Z."/>
            <person name="Zhang L."/>
            <person name="Thornton R."/>
            <person name="Coyle M."/>
            <person name="Francisco L."/>
            <person name="Jackson L."/>
            <person name="Javaid M."/>
            <person name="Korchina V."/>
            <person name="Kovar C."/>
            <person name="Mata R."/>
            <person name="Mathew T."/>
            <person name="Ngo R."/>
            <person name="Nguyen L."/>
            <person name="Nguyen N."/>
            <person name="Okwuonu G."/>
            <person name="Ongeri F."/>
            <person name="Pham C."/>
            <person name="Simmons D."/>
            <person name="Wilczek-Boney K."/>
            <person name="Hale W."/>
            <person name="Jakkamsetti A."/>
            <person name="Pham P."/>
            <person name="Ruth R."/>
            <person name="San Lucas F."/>
            <person name="Warren J."/>
            <person name="Zhang J."/>
            <person name="Zhao Z."/>
            <person name="Zhou C."/>
            <person name="Zhu D."/>
            <person name="Lee S."/>
            <person name="Bess C."/>
            <person name="Blankenburg K."/>
            <person name="Forbes L."/>
            <person name="Fu Q."/>
            <person name="Gubbala S."/>
            <person name="Hirani K."/>
            <person name="Jayaseelan J.C."/>
            <person name="Lara F."/>
            <person name="Munidasa M."/>
            <person name="Palculict T."/>
            <person name="Patil S."/>
            <person name="Pu L.-L."/>
            <person name="Saada N."/>
            <person name="Tang L."/>
            <person name="Weissenberger G."/>
            <person name="Zhu Y."/>
            <person name="Hemphill L."/>
            <person name="Shang Y."/>
            <person name="Youmans B."/>
            <person name="Ayvaz T."/>
            <person name="Ross M."/>
            <person name="Santibanez J."/>
            <person name="Aqrawi P."/>
            <person name="Gross S."/>
            <person name="Joshi V."/>
            <person name="Fowler G."/>
            <person name="Nazareth L."/>
            <person name="Reid J."/>
            <person name="Worley K."/>
            <person name="Petrosino J."/>
            <person name="Highlander S."/>
            <person name="Gibbs R."/>
        </authorList>
    </citation>
    <scope>NUCLEOTIDE SEQUENCE [LARGE SCALE GENOMIC DNA]</scope>
    <source>
        <strain evidence="1 2">9715</strain>
    </source>
</reference>
<dbReference type="STRING" id="1030841.HMPREF9370_0021"/>
<dbReference type="EC" id="2.-.-.-" evidence="1"/>
<comment type="caution">
    <text evidence="1">The sequence shown here is derived from an EMBL/GenBank/DDBJ whole genome shotgun (WGS) entry which is preliminary data.</text>
</comment>
<keyword evidence="2" id="KW-1185">Reference proteome</keyword>
<dbReference type="HOGENOM" id="CLU_2992066_0_0_4"/>
<dbReference type="PATRIC" id="fig|1030841.3.peg.21"/>
<sequence>MNACLKKFQTGILFGNSIVNQLNNECPENFFDSVWSDKSIQNEYVVSARIRKRSAHG</sequence>
<name>G4CLR2_9NEIS</name>
<evidence type="ECO:0000313" key="2">
    <source>
        <dbReference type="Proteomes" id="UP000005336"/>
    </source>
</evidence>
<dbReference type="GO" id="GO:0016740">
    <property type="term" value="F:transferase activity"/>
    <property type="evidence" value="ECO:0007669"/>
    <property type="project" value="UniProtKB-KW"/>
</dbReference>